<evidence type="ECO:0000313" key="1">
    <source>
        <dbReference type="EMBL" id="MBZ0154955.1"/>
    </source>
</evidence>
<accession>A0A953J9D8</accession>
<sequence length="69" mass="7499">MSSSIGAKVVAAHRGIRNKRSNWERLEEVARTSPGRFMAAFASLSEADKRALKPLLKRIGASATADSDR</sequence>
<reference evidence="1" key="1">
    <citation type="journal article" date="2021" name="bioRxiv">
        <title>Unraveling nitrogen, sulfur and carbon metabolic pathways and microbial community transcriptional responses to substrate deprivation and toxicity stresses in a bioreactor mimicking anoxic brackish coastal sediment conditions.</title>
        <authorList>
            <person name="Martins P.D."/>
            <person name="Echeveste M.J."/>
            <person name="Arshad A."/>
            <person name="Kurth J."/>
            <person name="Ouboter H."/>
            <person name="Jetten M.S.M."/>
            <person name="Welte C.U."/>
        </authorList>
    </citation>
    <scope>NUCLEOTIDE SEQUENCE</scope>
    <source>
        <strain evidence="1">MAG_39</strain>
    </source>
</reference>
<dbReference type="EMBL" id="JAIOIV010000016">
    <property type="protein sequence ID" value="MBZ0154955.1"/>
    <property type="molecule type" value="Genomic_DNA"/>
</dbReference>
<reference evidence="1" key="2">
    <citation type="submission" date="2021-08" db="EMBL/GenBank/DDBJ databases">
        <authorList>
            <person name="Dalcin Martins P."/>
        </authorList>
    </citation>
    <scope>NUCLEOTIDE SEQUENCE</scope>
    <source>
        <strain evidence="1">MAG_39</strain>
    </source>
</reference>
<dbReference type="AlphaFoldDB" id="A0A953J9D8"/>
<name>A0A953J9D8_9BACT</name>
<organism evidence="1 2">
    <name type="scientific">Candidatus Nitrobium versatile</name>
    <dbReference type="NCBI Taxonomy" id="2884831"/>
    <lineage>
        <taxon>Bacteria</taxon>
        <taxon>Pseudomonadati</taxon>
        <taxon>Nitrospirota</taxon>
        <taxon>Nitrospiria</taxon>
        <taxon>Nitrospirales</taxon>
        <taxon>Nitrospiraceae</taxon>
        <taxon>Candidatus Nitrobium</taxon>
    </lineage>
</organism>
<protein>
    <submittedName>
        <fullName evidence="1">Uncharacterized protein</fullName>
    </submittedName>
</protein>
<dbReference type="Proteomes" id="UP000705867">
    <property type="component" value="Unassembled WGS sequence"/>
</dbReference>
<proteinExistence type="predicted"/>
<evidence type="ECO:0000313" key="2">
    <source>
        <dbReference type="Proteomes" id="UP000705867"/>
    </source>
</evidence>
<comment type="caution">
    <text evidence="1">The sequence shown here is derived from an EMBL/GenBank/DDBJ whole genome shotgun (WGS) entry which is preliminary data.</text>
</comment>
<gene>
    <name evidence="1" type="ORF">K8I29_01920</name>
</gene>